<dbReference type="PANTHER" id="PTHR23305">
    <property type="entry name" value="OBG GTPASE FAMILY"/>
    <property type="match status" value="1"/>
</dbReference>
<dbReference type="InterPro" id="IPR027417">
    <property type="entry name" value="P-loop_NTPase"/>
</dbReference>
<evidence type="ECO:0000256" key="2">
    <source>
        <dbReference type="ARBA" id="ARBA00022840"/>
    </source>
</evidence>
<dbReference type="PROSITE" id="PS51710">
    <property type="entry name" value="G_OBG"/>
    <property type="match status" value="1"/>
</dbReference>
<dbReference type="SUPFAM" id="SSF52540">
    <property type="entry name" value="P-loop containing nucleoside triphosphate hydrolases"/>
    <property type="match status" value="1"/>
</dbReference>
<dbReference type="InterPro" id="IPR013029">
    <property type="entry name" value="YchF_C"/>
</dbReference>
<dbReference type="GO" id="GO:0005525">
    <property type="term" value="F:GTP binding"/>
    <property type="evidence" value="ECO:0007669"/>
    <property type="project" value="InterPro"/>
</dbReference>
<organism evidence="5">
    <name type="scientific">marine metagenome</name>
    <dbReference type="NCBI Taxonomy" id="408172"/>
    <lineage>
        <taxon>unclassified sequences</taxon>
        <taxon>metagenomes</taxon>
        <taxon>ecological metagenomes</taxon>
    </lineage>
</organism>
<feature type="non-terminal residue" evidence="5">
    <location>
        <position position="254"/>
    </location>
</feature>
<dbReference type="GO" id="GO:0005737">
    <property type="term" value="C:cytoplasm"/>
    <property type="evidence" value="ECO:0007669"/>
    <property type="project" value="TreeGrafter"/>
</dbReference>
<gene>
    <name evidence="5" type="ORF">METZ01_LOCUS452979</name>
</gene>
<dbReference type="InterPro" id="IPR012675">
    <property type="entry name" value="Beta-grasp_dom_sf"/>
</dbReference>
<dbReference type="InterPro" id="IPR004095">
    <property type="entry name" value="TGS"/>
</dbReference>
<accession>A0A382ZYS9</accession>
<dbReference type="EMBL" id="UINC01187413">
    <property type="protein sequence ID" value="SVE00125.1"/>
    <property type="molecule type" value="Genomic_DNA"/>
</dbReference>
<dbReference type="PRINTS" id="PR00326">
    <property type="entry name" value="GTP1OBG"/>
</dbReference>
<dbReference type="AlphaFoldDB" id="A0A382ZYS9"/>
<dbReference type="Pfam" id="PF06071">
    <property type="entry name" value="YchF-GTPase_C"/>
    <property type="match status" value="1"/>
</dbReference>
<keyword evidence="1" id="KW-0547">Nucleotide-binding</keyword>
<dbReference type="Gene3D" id="3.40.50.300">
    <property type="entry name" value="P-loop containing nucleotide triphosphate hydrolases"/>
    <property type="match status" value="1"/>
</dbReference>
<dbReference type="Pfam" id="PF01926">
    <property type="entry name" value="MMR_HSR1"/>
    <property type="match status" value="1"/>
</dbReference>
<dbReference type="InterPro" id="IPR006073">
    <property type="entry name" value="GTP-bd"/>
</dbReference>
<dbReference type="Gene3D" id="3.10.20.30">
    <property type="match status" value="1"/>
</dbReference>
<protein>
    <recommendedName>
        <fullName evidence="6">OBG-type G domain-containing protein</fullName>
    </recommendedName>
</protein>
<feature type="domain" description="TGS" evidence="4">
    <location>
        <begin position="222"/>
        <end position="254"/>
    </location>
</feature>
<evidence type="ECO:0000259" key="4">
    <source>
        <dbReference type="PROSITE" id="PS51880"/>
    </source>
</evidence>
<proteinExistence type="predicted"/>
<evidence type="ECO:0000259" key="3">
    <source>
        <dbReference type="PROSITE" id="PS51710"/>
    </source>
</evidence>
<sequence length="254" mass="26987">GSVSVVPTSLEFIDIAGLVRGASAGEGLGNQFLGHIREVDAIAHVIRCFGSSEVSRDNGKIDPVSDAQIVETELILSDLDSLERRRDALTKKGQRGDKDAGVLLDVMNMVEGTLEKGLPVRSMSLDARTSKLLENFGLLSAKPVMYVCNVEEAAVARGNSYSRALGSYAESQNAACLVASARIEAEIATIGEEGERGDFLESLGLMESGLARVVRAGYSLLGLITFFTAGPKETRAWTVRRGSSALEAAAKIHT</sequence>
<feature type="domain" description="OBG-type G" evidence="3">
    <location>
        <begin position="1"/>
        <end position="222"/>
    </location>
</feature>
<dbReference type="PANTHER" id="PTHR23305:SF18">
    <property type="entry name" value="OBG-TYPE G DOMAIN-CONTAINING PROTEIN"/>
    <property type="match status" value="1"/>
</dbReference>
<evidence type="ECO:0000256" key="1">
    <source>
        <dbReference type="ARBA" id="ARBA00022741"/>
    </source>
</evidence>
<dbReference type="Gene3D" id="1.10.150.300">
    <property type="entry name" value="TGS-like domain"/>
    <property type="match status" value="1"/>
</dbReference>
<dbReference type="PROSITE" id="PS51880">
    <property type="entry name" value="TGS"/>
    <property type="match status" value="1"/>
</dbReference>
<dbReference type="FunFam" id="1.10.150.300:FF:000001">
    <property type="entry name" value="Ribosome-binding ATPase YchF"/>
    <property type="match status" value="1"/>
</dbReference>
<dbReference type="GO" id="GO:0005524">
    <property type="term" value="F:ATP binding"/>
    <property type="evidence" value="ECO:0007669"/>
    <property type="project" value="UniProtKB-KW"/>
</dbReference>
<evidence type="ECO:0000313" key="5">
    <source>
        <dbReference type="EMBL" id="SVE00125.1"/>
    </source>
</evidence>
<feature type="non-terminal residue" evidence="5">
    <location>
        <position position="1"/>
    </location>
</feature>
<reference evidence="5" key="1">
    <citation type="submission" date="2018-05" db="EMBL/GenBank/DDBJ databases">
        <authorList>
            <person name="Lanie J.A."/>
            <person name="Ng W.-L."/>
            <person name="Kazmierczak K.M."/>
            <person name="Andrzejewski T.M."/>
            <person name="Davidsen T.M."/>
            <person name="Wayne K.J."/>
            <person name="Tettelin H."/>
            <person name="Glass J.I."/>
            <person name="Rusch D."/>
            <person name="Podicherti R."/>
            <person name="Tsui H.-C.T."/>
            <person name="Winkler M.E."/>
        </authorList>
    </citation>
    <scope>NUCLEOTIDE SEQUENCE</scope>
</reference>
<dbReference type="InterPro" id="IPR023192">
    <property type="entry name" value="TGS-like_dom_sf"/>
</dbReference>
<evidence type="ECO:0008006" key="6">
    <source>
        <dbReference type="Google" id="ProtNLM"/>
    </source>
</evidence>
<keyword evidence="2" id="KW-0067">ATP-binding</keyword>
<dbReference type="InterPro" id="IPR031167">
    <property type="entry name" value="G_OBG"/>
</dbReference>
<name>A0A382ZYS9_9ZZZZ</name>
<dbReference type="GO" id="GO:0016887">
    <property type="term" value="F:ATP hydrolysis activity"/>
    <property type="evidence" value="ECO:0007669"/>
    <property type="project" value="TreeGrafter"/>
</dbReference>